<name>A0ABR4LCS4_9EURO</name>
<dbReference type="RefSeq" id="XP_070881315.1">
    <property type="nucleotide sequence ID" value="XM_071026930.1"/>
</dbReference>
<evidence type="ECO:0000313" key="1">
    <source>
        <dbReference type="EMBL" id="KAL2862336.1"/>
    </source>
</evidence>
<keyword evidence="2" id="KW-1185">Reference proteome</keyword>
<dbReference type="EMBL" id="JBFXLQ010000069">
    <property type="protein sequence ID" value="KAL2862336.1"/>
    <property type="molecule type" value="Genomic_DNA"/>
</dbReference>
<accession>A0ABR4LCS4</accession>
<comment type="caution">
    <text evidence="1">The sequence shown here is derived from an EMBL/GenBank/DDBJ whole genome shotgun (WGS) entry which is preliminary data.</text>
</comment>
<dbReference type="GeneID" id="98142002"/>
<sequence length="436" mass="49568">MCTMLSSEEADDLLKPVHFSWDEEFDDVQESQTGSTPEPLGENAGVTLLDHEVNFLYPTNEFCTPGNEVMSNPLSIDTTTYSPYPGQLCTVEPEDDMSNLYYGAMDAAWREFAHRDRMLDAPGGNQIHHFNWEGCPVYERSSTPPEISLWYMTTQPKVYKPSCSSELRVETALRRSRTWIDPVLVHIKEGVDLPGHAETLIRFAKDKTYVFYSKHGRWQTEPQERMCFRDEGALETYFDKTVKVGNGFINGTPIRSREEWNTLKNQLQDFEFLRSRKRVLDERTEWIQNKRRKPSPLRHSTTIADTDADEVMTDVVNEPVNAAASPISMDPPPAFFYSPPNSEDTEMKDAETDEFIDEFTTQLSQEHLERDMEQALEANPMLAPICESPPPLTASSSSFGEDVLDSMDIDSETDMHSFSSMDNDSFGVVALDAAEL</sequence>
<dbReference type="Proteomes" id="UP001610432">
    <property type="component" value="Unassembled WGS sequence"/>
</dbReference>
<protein>
    <submittedName>
        <fullName evidence="1">Uncharacterized protein</fullName>
    </submittedName>
</protein>
<proteinExistence type="predicted"/>
<reference evidence="1 2" key="1">
    <citation type="submission" date="2024-07" db="EMBL/GenBank/DDBJ databases">
        <title>Section-level genome sequencing and comparative genomics of Aspergillus sections Usti and Cavernicolus.</title>
        <authorList>
            <consortium name="Lawrence Berkeley National Laboratory"/>
            <person name="Nybo J.L."/>
            <person name="Vesth T.C."/>
            <person name="Theobald S."/>
            <person name="Frisvad J.C."/>
            <person name="Larsen T.O."/>
            <person name="Kjaerboelling I."/>
            <person name="Rothschild-Mancinelli K."/>
            <person name="Lyhne E.K."/>
            <person name="Kogle M.E."/>
            <person name="Barry K."/>
            <person name="Clum A."/>
            <person name="Na H."/>
            <person name="Ledsgaard L."/>
            <person name="Lin J."/>
            <person name="Lipzen A."/>
            <person name="Kuo A."/>
            <person name="Riley R."/>
            <person name="Mondo S."/>
            <person name="Labutti K."/>
            <person name="Haridas S."/>
            <person name="Pangalinan J."/>
            <person name="Salamov A.A."/>
            <person name="Simmons B.A."/>
            <person name="Magnuson J.K."/>
            <person name="Chen J."/>
            <person name="Drula E."/>
            <person name="Henrissat B."/>
            <person name="Wiebenga A."/>
            <person name="Lubbers R.J."/>
            <person name="Gomes A.C."/>
            <person name="Macurrencykelacurrency M.R."/>
            <person name="Stajich J."/>
            <person name="Grigoriev I.V."/>
            <person name="Mortensen U.H."/>
            <person name="De Vries R.P."/>
            <person name="Baker S.E."/>
            <person name="Andersen M.R."/>
        </authorList>
    </citation>
    <scope>NUCLEOTIDE SEQUENCE [LARGE SCALE GENOMIC DNA]</scope>
    <source>
        <strain evidence="1 2">CBS 449.75</strain>
    </source>
</reference>
<organism evidence="1 2">
    <name type="scientific">Aspergillus lucknowensis</name>
    <dbReference type="NCBI Taxonomy" id="176173"/>
    <lineage>
        <taxon>Eukaryota</taxon>
        <taxon>Fungi</taxon>
        <taxon>Dikarya</taxon>
        <taxon>Ascomycota</taxon>
        <taxon>Pezizomycotina</taxon>
        <taxon>Eurotiomycetes</taxon>
        <taxon>Eurotiomycetidae</taxon>
        <taxon>Eurotiales</taxon>
        <taxon>Aspergillaceae</taxon>
        <taxon>Aspergillus</taxon>
        <taxon>Aspergillus subgen. Nidulantes</taxon>
    </lineage>
</organism>
<evidence type="ECO:0000313" key="2">
    <source>
        <dbReference type="Proteomes" id="UP001610432"/>
    </source>
</evidence>
<gene>
    <name evidence="1" type="ORF">BJX67DRAFT_298286</name>
</gene>